<evidence type="ECO:0000259" key="4">
    <source>
        <dbReference type="PROSITE" id="PS50893"/>
    </source>
</evidence>
<dbReference type="RefSeq" id="WP_216835856.1">
    <property type="nucleotide sequence ID" value="NZ_JAFNJS010000002.1"/>
</dbReference>
<comment type="caution">
    <text evidence="5">The sequence shown here is derived from an EMBL/GenBank/DDBJ whole genome shotgun (WGS) entry which is preliminary data.</text>
</comment>
<evidence type="ECO:0000256" key="3">
    <source>
        <dbReference type="ARBA" id="ARBA00022840"/>
    </source>
</evidence>
<dbReference type="PANTHER" id="PTHR45772:SF2">
    <property type="entry name" value="ABC TRANSPORTER ATP-BINDING PROTEIN"/>
    <property type="match status" value="1"/>
</dbReference>
<dbReference type="CDD" id="cd03219">
    <property type="entry name" value="ABC_Mj1267_LivG_branched"/>
    <property type="match status" value="1"/>
</dbReference>
<dbReference type="EMBL" id="JBHRSB010000002">
    <property type="protein sequence ID" value="MFC2999769.1"/>
    <property type="molecule type" value="Genomic_DNA"/>
</dbReference>
<dbReference type="Proteomes" id="UP001595420">
    <property type="component" value="Unassembled WGS sequence"/>
</dbReference>
<dbReference type="InterPro" id="IPR051120">
    <property type="entry name" value="ABC_AA/LPS_Transport"/>
</dbReference>
<keyword evidence="1" id="KW-0813">Transport</keyword>
<keyword evidence="2" id="KW-0547">Nucleotide-binding</keyword>
<feature type="domain" description="ABC transporter" evidence="4">
    <location>
        <begin position="6"/>
        <end position="247"/>
    </location>
</feature>
<dbReference type="SMART" id="SM00382">
    <property type="entry name" value="AAA"/>
    <property type="match status" value="1"/>
</dbReference>
<organism evidence="5 6">
    <name type="scientific">Falsiroseomonas tokyonensis</name>
    <dbReference type="NCBI Taxonomy" id="430521"/>
    <lineage>
        <taxon>Bacteria</taxon>
        <taxon>Pseudomonadati</taxon>
        <taxon>Pseudomonadota</taxon>
        <taxon>Alphaproteobacteria</taxon>
        <taxon>Acetobacterales</taxon>
        <taxon>Roseomonadaceae</taxon>
        <taxon>Falsiroseomonas</taxon>
    </lineage>
</organism>
<protein>
    <submittedName>
        <fullName evidence="5">ABC transporter ATP-binding protein</fullName>
    </submittedName>
</protein>
<sequence length="256" mass="27319">MAEAVLALRSLRKRFGALTVTDDVSLDVAPGEIHAIIGPNGAGKTTLINEISGVLPIDSGRILFAGRDVTGLPLHRRARLGLARSFQITSIIPAFSALENTALAVQAGDGTSFRFFRPAATERRLNTAAMAALDQVGLAHRAATPAGAMSHGEKRQLELAIALATQPRLLLLDEPLAGAGPEETERLVGLLRGLRGRYTIVLVEHDMQAVFAMADRISVLVYGRLIATGTPDRIRENPEVRAAYLGEDDIPLMASC</sequence>
<evidence type="ECO:0000313" key="6">
    <source>
        <dbReference type="Proteomes" id="UP001595420"/>
    </source>
</evidence>
<dbReference type="InterPro" id="IPR032823">
    <property type="entry name" value="BCA_ABC_TP_C"/>
</dbReference>
<dbReference type="Pfam" id="PF12399">
    <property type="entry name" value="BCA_ABC_TP_C"/>
    <property type="match status" value="1"/>
</dbReference>
<proteinExistence type="predicted"/>
<dbReference type="PANTHER" id="PTHR45772">
    <property type="entry name" value="CONSERVED COMPONENT OF ABC TRANSPORTER FOR NATURAL AMINO ACIDS-RELATED"/>
    <property type="match status" value="1"/>
</dbReference>
<dbReference type="GO" id="GO:0005524">
    <property type="term" value="F:ATP binding"/>
    <property type="evidence" value="ECO:0007669"/>
    <property type="project" value="UniProtKB-KW"/>
</dbReference>
<name>A0ABV7BSQ9_9PROT</name>
<dbReference type="Pfam" id="PF00005">
    <property type="entry name" value="ABC_tran"/>
    <property type="match status" value="1"/>
</dbReference>
<evidence type="ECO:0000256" key="2">
    <source>
        <dbReference type="ARBA" id="ARBA00022741"/>
    </source>
</evidence>
<gene>
    <name evidence="5" type="ORF">ACFOD3_07685</name>
</gene>
<dbReference type="InterPro" id="IPR003439">
    <property type="entry name" value="ABC_transporter-like_ATP-bd"/>
</dbReference>
<keyword evidence="3 5" id="KW-0067">ATP-binding</keyword>
<reference evidence="6" key="1">
    <citation type="journal article" date="2019" name="Int. J. Syst. Evol. Microbiol.">
        <title>The Global Catalogue of Microorganisms (GCM) 10K type strain sequencing project: providing services to taxonomists for standard genome sequencing and annotation.</title>
        <authorList>
            <consortium name="The Broad Institute Genomics Platform"/>
            <consortium name="The Broad Institute Genome Sequencing Center for Infectious Disease"/>
            <person name="Wu L."/>
            <person name="Ma J."/>
        </authorList>
    </citation>
    <scope>NUCLEOTIDE SEQUENCE [LARGE SCALE GENOMIC DNA]</scope>
    <source>
        <strain evidence="6">CGMCC 1.16855</strain>
    </source>
</reference>
<evidence type="ECO:0000256" key="1">
    <source>
        <dbReference type="ARBA" id="ARBA00022448"/>
    </source>
</evidence>
<accession>A0ABV7BSQ9</accession>
<dbReference type="InterPro" id="IPR003593">
    <property type="entry name" value="AAA+_ATPase"/>
</dbReference>
<evidence type="ECO:0000313" key="5">
    <source>
        <dbReference type="EMBL" id="MFC2999769.1"/>
    </source>
</evidence>
<dbReference type="PROSITE" id="PS50893">
    <property type="entry name" value="ABC_TRANSPORTER_2"/>
    <property type="match status" value="1"/>
</dbReference>
<keyword evidence="6" id="KW-1185">Reference proteome</keyword>